<name>A0AAV4QNI3_CAEEX</name>
<dbReference type="InterPro" id="IPR009030">
    <property type="entry name" value="Growth_fac_rcpt_cys_sf"/>
</dbReference>
<evidence type="ECO:0000256" key="1">
    <source>
        <dbReference type="ARBA" id="ARBA00022536"/>
    </source>
</evidence>
<dbReference type="InterPro" id="IPR049883">
    <property type="entry name" value="NOTCH1_EGF-like"/>
</dbReference>
<keyword evidence="9" id="KW-1185">Reference proteome</keyword>
<keyword evidence="3" id="KW-0677">Repeat</keyword>
<dbReference type="Pfam" id="PF07974">
    <property type="entry name" value="EGF_2"/>
    <property type="match status" value="1"/>
</dbReference>
<dbReference type="PROSITE" id="PS00022">
    <property type="entry name" value="EGF_1"/>
    <property type="match status" value="1"/>
</dbReference>
<evidence type="ECO:0000259" key="7">
    <source>
        <dbReference type="PROSITE" id="PS50026"/>
    </source>
</evidence>
<dbReference type="InterPro" id="IPR001881">
    <property type="entry name" value="EGF-like_Ca-bd_dom"/>
</dbReference>
<sequence length="238" mass="27566">RHVCSQNKVTMVPVRDMQSYCKPAYQSYLRRCDKDSSRYCSGLSTSFRIAQFKDWLQRLNLCNHVVQDGLSQEYQLTTAKKAICREECQNGGTCTKPDHCSCPSGWTGKTCSSDIDECSRRKGHCDHECVNTAGSFRCLCKAGFTLREDGKTCEKINTTRKERELDAEIITKLEVMQKRLDALEEWQNQMLKREKDEARHQRDDQINSLSDQIAILEERLEECSCNKRDILNFSRIQK</sequence>
<keyword evidence="4 5" id="KW-1015">Disulfide bond</keyword>
<dbReference type="Proteomes" id="UP001054945">
    <property type="component" value="Unassembled WGS sequence"/>
</dbReference>
<keyword evidence="2" id="KW-0732">Signal</keyword>
<feature type="domain" description="EGF-like" evidence="7">
    <location>
        <begin position="114"/>
        <end position="154"/>
    </location>
</feature>
<evidence type="ECO:0000256" key="6">
    <source>
        <dbReference type="SAM" id="Coils"/>
    </source>
</evidence>
<dbReference type="InterPro" id="IPR000742">
    <property type="entry name" value="EGF"/>
</dbReference>
<dbReference type="PROSITE" id="PS01186">
    <property type="entry name" value="EGF_2"/>
    <property type="match status" value="2"/>
</dbReference>
<dbReference type="SMART" id="SM00179">
    <property type="entry name" value="EGF_CA"/>
    <property type="match status" value="1"/>
</dbReference>
<evidence type="ECO:0000256" key="2">
    <source>
        <dbReference type="ARBA" id="ARBA00022729"/>
    </source>
</evidence>
<proteinExistence type="predicted"/>
<organism evidence="8 9">
    <name type="scientific">Caerostris extrusa</name>
    <name type="common">Bark spider</name>
    <name type="synonym">Caerostris bankana</name>
    <dbReference type="NCBI Taxonomy" id="172846"/>
    <lineage>
        <taxon>Eukaryota</taxon>
        <taxon>Metazoa</taxon>
        <taxon>Ecdysozoa</taxon>
        <taxon>Arthropoda</taxon>
        <taxon>Chelicerata</taxon>
        <taxon>Arachnida</taxon>
        <taxon>Araneae</taxon>
        <taxon>Araneomorphae</taxon>
        <taxon>Entelegynae</taxon>
        <taxon>Araneoidea</taxon>
        <taxon>Araneidae</taxon>
        <taxon>Caerostris</taxon>
    </lineage>
</organism>
<evidence type="ECO:0000313" key="9">
    <source>
        <dbReference type="Proteomes" id="UP001054945"/>
    </source>
</evidence>
<reference evidence="8 9" key="1">
    <citation type="submission" date="2021-06" db="EMBL/GenBank/DDBJ databases">
        <title>Caerostris extrusa draft genome.</title>
        <authorList>
            <person name="Kono N."/>
            <person name="Arakawa K."/>
        </authorList>
    </citation>
    <scope>NUCLEOTIDE SEQUENCE [LARGE SCALE GENOMIC DNA]</scope>
</reference>
<dbReference type="SUPFAM" id="SSF57196">
    <property type="entry name" value="EGF/Laminin"/>
    <property type="match status" value="1"/>
</dbReference>
<feature type="disulfide bond" evidence="5">
    <location>
        <begin position="102"/>
        <end position="111"/>
    </location>
</feature>
<feature type="coiled-coil region" evidence="6">
    <location>
        <begin position="188"/>
        <end position="226"/>
    </location>
</feature>
<dbReference type="GO" id="GO:0005509">
    <property type="term" value="F:calcium ion binding"/>
    <property type="evidence" value="ECO:0007669"/>
    <property type="project" value="InterPro"/>
</dbReference>
<dbReference type="CDD" id="cd00054">
    <property type="entry name" value="EGF_CA"/>
    <property type="match status" value="2"/>
</dbReference>
<dbReference type="PROSITE" id="PS50026">
    <property type="entry name" value="EGF_3"/>
    <property type="match status" value="2"/>
</dbReference>
<evidence type="ECO:0000313" key="8">
    <source>
        <dbReference type="EMBL" id="GIY09936.1"/>
    </source>
</evidence>
<dbReference type="EMBL" id="BPLR01006448">
    <property type="protein sequence ID" value="GIY09936.1"/>
    <property type="molecule type" value="Genomic_DNA"/>
</dbReference>
<dbReference type="InterPro" id="IPR013111">
    <property type="entry name" value="EGF_extracell"/>
</dbReference>
<dbReference type="InterPro" id="IPR052235">
    <property type="entry name" value="Nephronectin_domain"/>
</dbReference>
<evidence type="ECO:0000256" key="3">
    <source>
        <dbReference type="ARBA" id="ARBA00022737"/>
    </source>
</evidence>
<dbReference type="InterPro" id="IPR000152">
    <property type="entry name" value="EGF-type_Asp/Asn_hydroxyl_site"/>
</dbReference>
<feature type="non-terminal residue" evidence="8">
    <location>
        <position position="1"/>
    </location>
</feature>
<comment type="caution">
    <text evidence="8">The sequence shown here is derived from an EMBL/GenBank/DDBJ whole genome shotgun (WGS) entry which is preliminary data.</text>
</comment>
<comment type="caution">
    <text evidence="5">Lacks conserved residue(s) required for the propagation of feature annotation.</text>
</comment>
<protein>
    <submittedName>
        <fullName evidence="8">Epidermal growth factor-like protein 8</fullName>
    </submittedName>
</protein>
<dbReference type="InterPro" id="IPR018097">
    <property type="entry name" value="EGF_Ca-bd_CS"/>
</dbReference>
<evidence type="ECO:0000256" key="5">
    <source>
        <dbReference type="PROSITE-ProRule" id="PRU00076"/>
    </source>
</evidence>
<dbReference type="AlphaFoldDB" id="A0AAV4QNI3"/>
<keyword evidence="6" id="KW-0175">Coiled coil</keyword>
<evidence type="ECO:0000256" key="4">
    <source>
        <dbReference type="ARBA" id="ARBA00023157"/>
    </source>
</evidence>
<feature type="disulfide bond" evidence="5">
    <location>
        <begin position="84"/>
        <end position="94"/>
    </location>
</feature>
<gene>
    <name evidence="8" type="primary">EGFL8</name>
    <name evidence="8" type="ORF">CEXT_42571</name>
</gene>
<accession>A0AAV4QNI3</accession>
<dbReference type="Gene3D" id="2.10.25.10">
    <property type="entry name" value="Laminin"/>
    <property type="match status" value="2"/>
</dbReference>
<keyword evidence="1 5" id="KW-0245">EGF-like domain</keyword>
<dbReference type="PANTHER" id="PTHR24050:SF28">
    <property type="entry name" value="UROMODULIN-LIKE"/>
    <property type="match status" value="1"/>
</dbReference>
<dbReference type="SMART" id="SM00181">
    <property type="entry name" value="EGF"/>
    <property type="match status" value="2"/>
</dbReference>
<dbReference type="SUPFAM" id="SSF57184">
    <property type="entry name" value="Growth factor receptor domain"/>
    <property type="match status" value="1"/>
</dbReference>
<dbReference type="PROSITE" id="PS01187">
    <property type="entry name" value="EGF_CA"/>
    <property type="match status" value="1"/>
</dbReference>
<dbReference type="FunFam" id="2.10.25.10:FF:000010">
    <property type="entry name" value="Pro-epidermal growth factor"/>
    <property type="match status" value="1"/>
</dbReference>
<dbReference type="PANTHER" id="PTHR24050">
    <property type="entry name" value="PA14 DOMAIN-CONTAINING PROTEIN"/>
    <property type="match status" value="1"/>
</dbReference>
<dbReference type="PROSITE" id="PS00010">
    <property type="entry name" value="ASX_HYDROXYL"/>
    <property type="match status" value="1"/>
</dbReference>
<feature type="domain" description="EGF-like" evidence="7">
    <location>
        <begin position="80"/>
        <end position="112"/>
    </location>
</feature>
<dbReference type="Pfam" id="PF07645">
    <property type="entry name" value="EGF_CA"/>
    <property type="match status" value="1"/>
</dbReference>